<dbReference type="InterPro" id="IPR002500">
    <property type="entry name" value="PAPS_reduct_dom"/>
</dbReference>
<keyword evidence="2" id="KW-0560">Oxidoreductase</keyword>
<dbReference type="Gene3D" id="3.40.50.620">
    <property type="entry name" value="HUPs"/>
    <property type="match status" value="1"/>
</dbReference>
<dbReference type="GO" id="GO:0004604">
    <property type="term" value="F:phosphoadenylyl-sulfate reductase (thioredoxin) activity"/>
    <property type="evidence" value="ECO:0007669"/>
    <property type="project" value="UniProtKB-EC"/>
</dbReference>
<protein>
    <submittedName>
        <fullName evidence="2">Phosphoadenosine phosphosulfate reductase</fullName>
        <ecNumber evidence="2">1.8.4.8</ecNumber>
    </submittedName>
</protein>
<name>A0A644TIE1_9ZZZZ</name>
<reference evidence="2" key="1">
    <citation type="submission" date="2019-08" db="EMBL/GenBank/DDBJ databases">
        <authorList>
            <person name="Kucharzyk K."/>
            <person name="Murdoch R.W."/>
            <person name="Higgins S."/>
            <person name="Loffler F."/>
        </authorList>
    </citation>
    <scope>NUCLEOTIDE SEQUENCE</scope>
</reference>
<sequence>MYSYVFDKKTRGYLLTTKTGKYVGSEIRPVFASELLLTGLGHYFEYDHREIRPLMWGIKNTYLIADVDENGEPYGRKVAQLNNTQYGKPLNIKIFFDGKMKLEPVDVGAMVTANAPIMDLVVADAKRRTKELYDESATRCDVAYIAFSGGKDSAALLDICHRVLPLSVPVVFSDTDMEFPDTYKVWEEIKFRYPEREFISAKAETSALENWRSFAPPSRTVRWCCSVHKSTPALMFLKKKLHKSAIKIMAFVGVRGDESYRRSFYEDAADGAKNASQMNRMPILDWGAHELWLYIFANDLIINCAYKKGISRVGCVLCPESTGRYMWFAHKAYPQLVKAFGDIIVETSTKKFASTDEKEHFIGTVDWGARKSGVVLKETLAPPLQEDDGLKTTFQSPHLQKYLFYEWVKTLGEVVKERDTGRRLLKIPNKLDNGLPFTYRVPYTGGGVATFEFRSETERTEMLPRLRSLFRKVTACIGCQTCEAQCNFGAINLKNNKIVIDARKCKHCFCCYDIDLSCWRFKSMYKSEKEQNKMSGINKYNHFGLREDWIAALNELGDNFFPWHDSHPLGNKMVQSASAWFQQALLVEAKTRKPTRLAKLFAEKSSSYPLGWEFIWIALANNTVLVKWFIGETEINRTSTVGELIGKLDENYPSLGESTKKDGLTSLKETIARSPLGGDDGVAICEFKGKTLKSITRKAKAVHPLAILYGLYIIADHAARGSFTVRELLTSDADSTFVSPLVAFGITPDTFKKQCEGLRTRYPDYISTTFTHGNDGLEVYPQKHTLEDIIGLALED</sequence>
<dbReference type="InterPro" id="IPR014729">
    <property type="entry name" value="Rossmann-like_a/b/a_fold"/>
</dbReference>
<dbReference type="PANTHER" id="PTHR43196">
    <property type="entry name" value="SULFATE ADENYLYLTRANSFERASE SUBUNIT 2"/>
    <property type="match status" value="1"/>
</dbReference>
<dbReference type="SUPFAM" id="SSF52402">
    <property type="entry name" value="Adenine nucleotide alpha hydrolases-like"/>
    <property type="match status" value="1"/>
</dbReference>
<feature type="domain" description="4Fe-4S ferredoxin-type" evidence="1">
    <location>
        <begin position="467"/>
        <end position="496"/>
    </location>
</feature>
<dbReference type="PROSITE" id="PS51379">
    <property type="entry name" value="4FE4S_FER_2"/>
    <property type="match status" value="1"/>
</dbReference>
<gene>
    <name evidence="2" type="primary">cysH_3</name>
    <name evidence="2" type="ORF">SDC9_12463</name>
</gene>
<comment type="caution">
    <text evidence="2">The sequence shown here is derived from an EMBL/GenBank/DDBJ whole genome shotgun (WGS) entry which is preliminary data.</text>
</comment>
<evidence type="ECO:0000313" key="2">
    <source>
        <dbReference type="EMBL" id="MPL66775.1"/>
    </source>
</evidence>
<dbReference type="PANTHER" id="PTHR43196:SF2">
    <property type="entry name" value="PHOSPHOADENOSINE PHOSPHOSULFATE REDUCTASE"/>
    <property type="match status" value="1"/>
</dbReference>
<dbReference type="Pfam" id="PF01507">
    <property type="entry name" value="PAPS_reduct"/>
    <property type="match status" value="1"/>
</dbReference>
<proteinExistence type="predicted"/>
<dbReference type="InterPro" id="IPR017896">
    <property type="entry name" value="4Fe4S_Fe-S-bd"/>
</dbReference>
<evidence type="ECO:0000259" key="1">
    <source>
        <dbReference type="PROSITE" id="PS51379"/>
    </source>
</evidence>
<organism evidence="2">
    <name type="scientific">bioreactor metagenome</name>
    <dbReference type="NCBI Taxonomy" id="1076179"/>
    <lineage>
        <taxon>unclassified sequences</taxon>
        <taxon>metagenomes</taxon>
        <taxon>ecological metagenomes</taxon>
    </lineage>
</organism>
<dbReference type="EMBL" id="VSSQ01000034">
    <property type="protein sequence ID" value="MPL66775.1"/>
    <property type="molecule type" value="Genomic_DNA"/>
</dbReference>
<dbReference type="AlphaFoldDB" id="A0A644TIE1"/>
<accession>A0A644TIE1</accession>
<dbReference type="SUPFAM" id="SSF54862">
    <property type="entry name" value="4Fe-4S ferredoxins"/>
    <property type="match status" value="1"/>
</dbReference>
<dbReference type="Gene3D" id="3.30.70.20">
    <property type="match status" value="1"/>
</dbReference>
<dbReference type="EC" id="1.8.4.8" evidence="2"/>
<dbReference type="InterPro" id="IPR050128">
    <property type="entry name" value="Sulfate_adenylyltrnsfr_sub2"/>
</dbReference>